<gene>
    <name evidence="1" type="ORF">NNJEOMEG_02933</name>
</gene>
<accession>A0A6V8LVZ2</accession>
<dbReference type="AlphaFoldDB" id="A0A6V8LVZ2"/>
<evidence type="ECO:0000313" key="2">
    <source>
        <dbReference type="Proteomes" id="UP000494245"/>
    </source>
</evidence>
<proteinExistence type="predicted"/>
<reference evidence="1 2" key="1">
    <citation type="submission" date="2020-04" db="EMBL/GenBank/DDBJ databases">
        <authorList>
            <consortium name="Desulfovibrio sp. FSS-1 genome sequencing consortium"/>
            <person name="Shimoshige H."/>
            <person name="Kobayashi H."/>
            <person name="Maekawa T."/>
        </authorList>
    </citation>
    <scope>NUCLEOTIDE SEQUENCE [LARGE SCALE GENOMIC DNA]</scope>
    <source>
        <strain evidence="1 2">SIID29052-01</strain>
    </source>
</reference>
<sequence length="81" mass="8900">MGPVRDYDDTLKKLLHDPEQAAHYLRAALEEEDPHALALAIQDVLHAVRPEPVEDAETEALCRALTGLKRAGVSVDFLAGR</sequence>
<dbReference type="RefSeq" id="WP_173085785.1">
    <property type="nucleotide sequence ID" value="NZ_BLTE01000014.1"/>
</dbReference>
<evidence type="ECO:0000313" key="1">
    <source>
        <dbReference type="EMBL" id="GFK95080.1"/>
    </source>
</evidence>
<dbReference type="EMBL" id="BLTE01000014">
    <property type="protein sequence ID" value="GFK95080.1"/>
    <property type="molecule type" value="Genomic_DNA"/>
</dbReference>
<reference evidence="1 2" key="2">
    <citation type="submission" date="2020-05" db="EMBL/GenBank/DDBJ databases">
        <title>Draft genome sequence of Desulfovibrio sp. strainFSS-1.</title>
        <authorList>
            <person name="Shimoshige H."/>
            <person name="Kobayashi H."/>
            <person name="Maekawa T."/>
        </authorList>
    </citation>
    <scope>NUCLEOTIDE SEQUENCE [LARGE SCALE GENOMIC DNA]</scope>
    <source>
        <strain evidence="1 2">SIID29052-01</strain>
    </source>
</reference>
<keyword evidence="2" id="KW-1185">Reference proteome</keyword>
<name>A0A6V8LVZ2_9BACT</name>
<protein>
    <submittedName>
        <fullName evidence="1">Uncharacterized protein</fullName>
    </submittedName>
</protein>
<comment type="caution">
    <text evidence="1">The sequence shown here is derived from an EMBL/GenBank/DDBJ whole genome shotgun (WGS) entry which is preliminary data.</text>
</comment>
<organism evidence="1 2">
    <name type="scientific">Fundidesulfovibrio magnetotacticus</name>
    <dbReference type="NCBI Taxonomy" id="2730080"/>
    <lineage>
        <taxon>Bacteria</taxon>
        <taxon>Pseudomonadati</taxon>
        <taxon>Thermodesulfobacteriota</taxon>
        <taxon>Desulfovibrionia</taxon>
        <taxon>Desulfovibrionales</taxon>
        <taxon>Desulfovibrionaceae</taxon>
        <taxon>Fundidesulfovibrio</taxon>
    </lineage>
</organism>
<dbReference type="Proteomes" id="UP000494245">
    <property type="component" value="Unassembled WGS sequence"/>
</dbReference>